<organism evidence="2">
    <name type="scientific">Borrelia nietonii YOR</name>
    <dbReference type="NCBI Taxonomy" id="1293576"/>
    <lineage>
        <taxon>Bacteria</taxon>
        <taxon>Pseudomonadati</taxon>
        <taxon>Spirochaetota</taxon>
        <taxon>Spirochaetia</taxon>
        <taxon>Spirochaetales</taxon>
        <taxon>Borreliaceae</taxon>
        <taxon>Borrelia</taxon>
        <taxon>Borrelia nietonii</taxon>
    </lineage>
</organism>
<sequence length="278" mass="32023">MVINHKLLNLKNKGNILKIYFFVIPFIIIFTLTTCNSDLDLFPKTGIIGLRNFLDSLEPEAIEKLKNALINELRKKASNIKPILDIHNNDAWIEDSTQFGMKGNGKAFDMIDNKANTQKVSNNINKSVRRQFYLALEYDDKTIKNFGTILNQITATITQRNNTLLTKIANAAIIYSSNYFELAFTVLINKKDQLESLNLNALLFLKEAFDILERIRNHWKQTVKNLTNDYINDKNNIRTNKTKIISHITHNYRSNFTTAINKIDTISSNIAIILKELR</sequence>
<keyword evidence="1" id="KW-1133">Transmembrane helix</keyword>
<dbReference type="Gene3D" id="1.10.3160.10">
    <property type="entry name" value="Bbcrasp-1"/>
    <property type="match status" value="1"/>
</dbReference>
<evidence type="ECO:0000313" key="2">
    <source>
        <dbReference type="EMBL" id="AHH04133.1"/>
    </source>
</evidence>
<reference evidence="2" key="1">
    <citation type="submission" date="2013-02" db="EMBL/GenBank/DDBJ databases">
        <title>Comparative genomics of Borrelia species.</title>
        <authorList>
            <person name="Schwan T.G."/>
            <person name="Raffel S.J."/>
            <person name="Porcella S.F."/>
        </authorList>
    </citation>
    <scope>NUCLEOTIDE SEQUENCE</scope>
    <source>
        <strain evidence="2">YOR</strain>
        <plasmid evidence="2">unnamed</plasmid>
    </source>
</reference>
<name>W5SBP3_9SPIR</name>
<dbReference type="AlphaFoldDB" id="W5SBP3"/>
<evidence type="ECO:0008006" key="3">
    <source>
        <dbReference type="Google" id="ProtNLM"/>
    </source>
</evidence>
<dbReference type="Pfam" id="PF05714">
    <property type="entry name" value="PFam54_60"/>
    <property type="match status" value="1"/>
</dbReference>
<geneLocation type="plasmid" evidence="2">
    <name>unnamed</name>
</geneLocation>
<gene>
    <name evidence="2" type="ORF">BHY_1182</name>
</gene>
<accession>W5SBP3</accession>
<dbReference type="EMBL" id="CP004158">
    <property type="protein sequence ID" value="AHH04133.1"/>
    <property type="molecule type" value="Genomic_DNA"/>
</dbReference>
<feature type="transmembrane region" description="Helical" evidence="1">
    <location>
        <begin position="16"/>
        <end position="34"/>
    </location>
</feature>
<evidence type="ECO:0000256" key="1">
    <source>
        <dbReference type="SAM" id="Phobius"/>
    </source>
</evidence>
<dbReference type="NCBIfam" id="NF033730">
    <property type="entry name" value="borfam54_3"/>
    <property type="match status" value="1"/>
</dbReference>
<keyword evidence="2" id="KW-0614">Plasmid</keyword>
<dbReference type="HOGENOM" id="CLU_062986_1_1_12"/>
<dbReference type="InterPro" id="IPR008421">
    <property type="entry name" value="Borrelia_lipoprotein_PFam54/60"/>
</dbReference>
<keyword evidence="1" id="KW-0472">Membrane</keyword>
<keyword evidence="1" id="KW-0812">Transmembrane</keyword>
<proteinExistence type="predicted"/>
<protein>
    <recommendedName>
        <fullName evidence="3">Antigen P35</fullName>
    </recommendedName>
</protein>